<evidence type="ECO:0000256" key="2">
    <source>
        <dbReference type="ARBA" id="ARBA00022448"/>
    </source>
</evidence>
<feature type="transmembrane region" description="Helical" evidence="7">
    <location>
        <begin position="95"/>
        <end position="122"/>
    </location>
</feature>
<dbReference type="GO" id="GO:0055085">
    <property type="term" value="P:transmembrane transport"/>
    <property type="evidence" value="ECO:0007669"/>
    <property type="project" value="InterPro"/>
</dbReference>
<keyword evidence="3" id="KW-1003">Cell membrane</keyword>
<evidence type="ECO:0000313" key="9">
    <source>
        <dbReference type="EMBL" id="CVI62004.1"/>
    </source>
</evidence>
<dbReference type="InterPro" id="IPR035906">
    <property type="entry name" value="MetI-like_sf"/>
</dbReference>
<evidence type="ECO:0000259" key="8">
    <source>
        <dbReference type="PROSITE" id="PS50928"/>
    </source>
</evidence>
<dbReference type="GO" id="GO:0005886">
    <property type="term" value="C:plasma membrane"/>
    <property type="evidence" value="ECO:0007669"/>
    <property type="project" value="UniProtKB-SubCell"/>
</dbReference>
<keyword evidence="2 7" id="KW-0813">Transport</keyword>
<comment type="caution">
    <text evidence="9">The sequence shown here is derived from an EMBL/GenBank/DDBJ whole genome shotgun (WGS) entry which is preliminary data.</text>
</comment>
<feature type="transmembrane region" description="Helical" evidence="7">
    <location>
        <begin position="230"/>
        <end position="252"/>
    </location>
</feature>
<proteinExistence type="inferred from homology"/>
<evidence type="ECO:0000256" key="1">
    <source>
        <dbReference type="ARBA" id="ARBA00004651"/>
    </source>
</evidence>
<dbReference type="CDD" id="cd06261">
    <property type="entry name" value="TM_PBP2"/>
    <property type="match status" value="1"/>
</dbReference>
<protein>
    <submittedName>
        <fullName evidence="9">Sugar ABC transporter, membrane spanning protein</fullName>
    </submittedName>
</protein>
<dbReference type="PANTHER" id="PTHR43005:SF1">
    <property type="entry name" value="SPERMIDINE_PUTRESCINE TRANSPORT SYSTEM PERMEASE PROTEIN"/>
    <property type="match status" value="1"/>
</dbReference>
<feature type="transmembrane region" description="Helical" evidence="7">
    <location>
        <begin position="183"/>
        <end position="209"/>
    </location>
</feature>
<keyword evidence="5 7" id="KW-1133">Transmembrane helix</keyword>
<feature type="domain" description="ABC transmembrane type-1" evidence="8">
    <location>
        <begin position="96"/>
        <end position="310"/>
    </location>
</feature>
<evidence type="ECO:0000256" key="7">
    <source>
        <dbReference type="RuleBase" id="RU363032"/>
    </source>
</evidence>
<evidence type="ECO:0000256" key="4">
    <source>
        <dbReference type="ARBA" id="ARBA00022692"/>
    </source>
</evidence>
<dbReference type="Proteomes" id="UP000192140">
    <property type="component" value="Unassembled WGS sequence"/>
</dbReference>
<dbReference type="SUPFAM" id="SSF161098">
    <property type="entry name" value="MetI-like"/>
    <property type="match status" value="1"/>
</dbReference>
<dbReference type="PANTHER" id="PTHR43005">
    <property type="entry name" value="BLR7065 PROTEIN"/>
    <property type="match status" value="1"/>
</dbReference>
<evidence type="ECO:0000313" key="10">
    <source>
        <dbReference type="Proteomes" id="UP000192140"/>
    </source>
</evidence>
<dbReference type="PROSITE" id="PS50928">
    <property type="entry name" value="ABC_TM1"/>
    <property type="match status" value="1"/>
</dbReference>
<dbReference type="Gene3D" id="1.10.3720.10">
    <property type="entry name" value="MetI-like"/>
    <property type="match status" value="1"/>
</dbReference>
<feature type="transmembrane region" description="Helical" evidence="7">
    <location>
        <begin position="36"/>
        <end position="59"/>
    </location>
</feature>
<gene>
    <name evidence="9" type="ORF">AGR7A_Lc40051</name>
</gene>
<sequence>MGLPVATSGGGPDWSLRGCFMKKLFSSVSDGRGFDIVLVAFPLGFLFVMAGLPLIYNIVMSFQEVDMFSLGTFVRPFVGFKNYVDLFRQPETLPILFNTVTFVVASIAGQFAIGFGLALFFWVNFPGATWLRGLFLVSWVMPGLVVGAIWNWILSGDFGVLNFFLRESGLISGNIFWRSDANFSLWAVVIANIWLGTSFNMILLSVGLASIPGDLYEAAELDGANAWQRFYTITLPMMRSTIGAIVSLGLIFTLQQFDLFAAITDGGPNNSSNVAQYWAWDLSFRQYDFGKGATISVIMIVFVMLASIVYVRSTRHEVRG</sequence>
<keyword evidence="4 7" id="KW-0812">Transmembrane</keyword>
<feature type="transmembrane region" description="Helical" evidence="7">
    <location>
        <begin position="292"/>
        <end position="311"/>
    </location>
</feature>
<dbReference type="EMBL" id="FCNP01000042">
    <property type="protein sequence ID" value="CVI62004.1"/>
    <property type="molecule type" value="Genomic_DNA"/>
</dbReference>
<accession>A0A1S7U533</accession>
<evidence type="ECO:0000256" key="6">
    <source>
        <dbReference type="ARBA" id="ARBA00023136"/>
    </source>
</evidence>
<keyword evidence="6 7" id="KW-0472">Membrane</keyword>
<dbReference type="AlphaFoldDB" id="A0A1S7U533"/>
<feature type="transmembrane region" description="Helical" evidence="7">
    <location>
        <begin position="134"/>
        <end position="153"/>
    </location>
</feature>
<evidence type="ECO:0000256" key="3">
    <source>
        <dbReference type="ARBA" id="ARBA00022475"/>
    </source>
</evidence>
<comment type="subcellular location">
    <subcellularLocation>
        <location evidence="1 7">Cell membrane</location>
        <topology evidence="1 7">Multi-pass membrane protein</topology>
    </subcellularLocation>
</comment>
<evidence type="ECO:0000256" key="5">
    <source>
        <dbReference type="ARBA" id="ARBA00022989"/>
    </source>
</evidence>
<reference evidence="9" key="1">
    <citation type="submission" date="2016-01" db="EMBL/GenBank/DDBJ databases">
        <authorList>
            <person name="Regsiter A."/>
            <person name="william w."/>
        </authorList>
    </citation>
    <scope>NUCLEOTIDE SEQUENCE</scope>
    <source>
        <strain evidence="9">NCPPB 1641</strain>
    </source>
</reference>
<organism evidence="9 10">
    <name type="scientific">Agrobacterium deltaense NCPPB 1641</name>
    <dbReference type="NCBI Taxonomy" id="1183425"/>
    <lineage>
        <taxon>Bacteria</taxon>
        <taxon>Pseudomonadati</taxon>
        <taxon>Pseudomonadota</taxon>
        <taxon>Alphaproteobacteria</taxon>
        <taxon>Hyphomicrobiales</taxon>
        <taxon>Rhizobiaceae</taxon>
        <taxon>Rhizobium/Agrobacterium group</taxon>
        <taxon>Agrobacterium</taxon>
    </lineage>
</organism>
<comment type="similarity">
    <text evidence="7">Belongs to the binding-protein-dependent transport system permease family.</text>
</comment>
<keyword evidence="10" id="KW-1185">Reference proteome</keyword>
<dbReference type="InterPro" id="IPR000515">
    <property type="entry name" value="MetI-like"/>
</dbReference>
<name>A0A1S7U533_9HYPH</name>
<dbReference type="Pfam" id="PF00528">
    <property type="entry name" value="BPD_transp_1"/>
    <property type="match status" value="1"/>
</dbReference>